<feature type="non-terminal residue" evidence="1">
    <location>
        <position position="212"/>
    </location>
</feature>
<sequence>MSDQSVVTGEALSRRAYIGGLSRYITENDLKDRFGSFGVISKIDIIRDSNTVYGRVAGDSASRYLFQNLSCATANRRLGQITGQLAPYQATVSVDPASQKVNLEISWSQQKDGISQYTPAQTSQASPSQEPAPEKKAEVPREKKEYTAEEVAKHNKENDCWVIVNGEVLNVTNFLPDHPGGKKAILIYAGKDATEEFNMLHEKNVVQKYSPE</sequence>
<proteinExistence type="predicted"/>
<organism evidence="1 2">
    <name type="scientific">Racocetra persica</name>
    <dbReference type="NCBI Taxonomy" id="160502"/>
    <lineage>
        <taxon>Eukaryota</taxon>
        <taxon>Fungi</taxon>
        <taxon>Fungi incertae sedis</taxon>
        <taxon>Mucoromycota</taxon>
        <taxon>Glomeromycotina</taxon>
        <taxon>Glomeromycetes</taxon>
        <taxon>Diversisporales</taxon>
        <taxon>Gigasporaceae</taxon>
        <taxon>Racocetra</taxon>
    </lineage>
</organism>
<comment type="caution">
    <text evidence="1">The sequence shown here is derived from an EMBL/GenBank/DDBJ whole genome shotgun (WGS) entry which is preliminary data.</text>
</comment>
<evidence type="ECO:0000313" key="2">
    <source>
        <dbReference type="Proteomes" id="UP000789920"/>
    </source>
</evidence>
<accession>A0ACA9RFX7</accession>
<evidence type="ECO:0000313" key="1">
    <source>
        <dbReference type="EMBL" id="CAG8791783.1"/>
    </source>
</evidence>
<gene>
    <name evidence="1" type="ORF">RPERSI_LOCUS19290</name>
</gene>
<reference evidence="1" key="1">
    <citation type="submission" date="2021-06" db="EMBL/GenBank/DDBJ databases">
        <authorList>
            <person name="Kallberg Y."/>
            <person name="Tangrot J."/>
            <person name="Rosling A."/>
        </authorList>
    </citation>
    <scope>NUCLEOTIDE SEQUENCE</scope>
    <source>
        <strain evidence="1">MA461A</strain>
    </source>
</reference>
<protein>
    <submittedName>
        <fullName evidence="1">20957_t:CDS:1</fullName>
    </submittedName>
</protein>
<name>A0ACA9RFX7_9GLOM</name>
<keyword evidence="2" id="KW-1185">Reference proteome</keyword>
<dbReference type="EMBL" id="CAJVQC010052604">
    <property type="protein sequence ID" value="CAG8791783.1"/>
    <property type="molecule type" value="Genomic_DNA"/>
</dbReference>
<dbReference type="Proteomes" id="UP000789920">
    <property type="component" value="Unassembled WGS sequence"/>
</dbReference>